<feature type="transmembrane region" description="Helical" evidence="13">
    <location>
        <begin position="147"/>
        <end position="169"/>
    </location>
</feature>
<gene>
    <name evidence="15" type="ordered locus">PB2503_09874</name>
</gene>
<dbReference type="eggNOG" id="COG2353">
    <property type="taxonomic scope" value="Bacteria"/>
</dbReference>
<dbReference type="eggNOG" id="COG3038">
    <property type="taxonomic scope" value="Bacteria"/>
</dbReference>
<dbReference type="GO" id="GO:0020037">
    <property type="term" value="F:heme binding"/>
    <property type="evidence" value="ECO:0007669"/>
    <property type="project" value="TreeGrafter"/>
</dbReference>
<dbReference type="PANTHER" id="PTHR30529:SF1">
    <property type="entry name" value="CYTOCHROME B561 HOMOLOG 2"/>
    <property type="match status" value="1"/>
</dbReference>
<evidence type="ECO:0000256" key="12">
    <source>
        <dbReference type="ARBA" id="ARBA00037975"/>
    </source>
</evidence>
<evidence type="ECO:0000256" key="8">
    <source>
        <dbReference type="ARBA" id="ARBA00022982"/>
    </source>
</evidence>
<feature type="domain" description="Lipid/polyisoprenoid-binding YceI-like" evidence="14">
    <location>
        <begin position="245"/>
        <end position="402"/>
    </location>
</feature>
<keyword evidence="6 13" id="KW-0812">Transmembrane</keyword>
<dbReference type="InterPro" id="IPR016174">
    <property type="entry name" value="Di-haem_cyt_TM"/>
</dbReference>
<proteinExistence type="inferred from homology"/>
<accession>E0TEE1</accession>
<keyword evidence="9 13" id="KW-1133">Transmembrane helix</keyword>
<evidence type="ECO:0000256" key="6">
    <source>
        <dbReference type="ARBA" id="ARBA00022692"/>
    </source>
</evidence>
<dbReference type="RefSeq" id="WP_013301001.1">
    <property type="nucleotide sequence ID" value="NC_014414.1"/>
</dbReference>
<keyword evidence="16" id="KW-1185">Reference proteome</keyword>
<evidence type="ECO:0000256" key="9">
    <source>
        <dbReference type="ARBA" id="ARBA00022989"/>
    </source>
</evidence>
<keyword evidence="7" id="KW-0479">Metal-binding</keyword>
<dbReference type="SUPFAM" id="SSF101874">
    <property type="entry name" value="YceI-like"/>
    <property type="match status" value="1"/>
</dbReference>
<reference evidence="16" key="1">
    <citation type="submission" date="2010-08" db="EMBL/GenBank/DDBJ databases">
        <title>Genome sequence of Parvularcula bermudensis HTCC2503.</title>
        <authorList>
            <person name="Kang D.-M."/>
            <person name="Oh H.-M."/>
            <person name="Cho J.-C."/>
        </authorList>
    </citation>
    <scope>NUCLEOTIDE SEQUENCE [LARGE SCALE GENOMIC DNA]</scope>
    <source>
        <strain evidence="16">ATCC BAA-594 / HTCC2503 / KCTC 12087</strain>
    </source>
</reference>
<dbReference type="InterPro" id="IPR011577">
    <property type="entry name" value="Cyt_b561_bac/Ni-Hgenase"/>
</dbReference>
<evidence type="ECO:0000256" key="7">
    <source>
        <dbReference type="ARBA" id="ARBA00022723"/>
    </source>
</evidence>
<feature type="transmembrane region" description="Helical" evidence="13">
    <location>
        <begin position="190"/>
        <end position="212"/>
    </location>
</feature>
<keyword evidence="8" id="KW-0249">Electron transport</keyword>
<evidence type="ECO:0000256" key="4">
    <source>
        <dbReference type="ARBA" id="ARBA00022475"/>
    </source>
</evidence>
<evidence type="ECO:0000256" key="11">
    <source>
        <dbReference type="ARBA" id="ARBA00023136"/>
    </source>
</evidence>
<organism evidence="15 16">
    <name type="scientific">Parvularcula bermudensis (strain ATCC BAA-594 / HTCC2503 / KCTC 12087)</name>
    <dbReference type="NCBI Taxonomy" id="314260"/>
    <lineage>
        <taxon>Bacteria</taxon>
        <taxon>Pseudomonadati</taxon>
        <taxon>Pseudomonadota</taxon>
        <taxon>Alphaproteobacteria</taxon>
        <taxon>Parvularculales</taxon>
        <taxon>Parvularculaceae</taxon>
        <taxon>Parvularcula</taxon>
    </lineage>
</organism>
<evidence type="ECO:0000256" key="1">
    <source>
        <dbReference type="ARBA" id="ARBA00001970"/>
    </source>
</evidence>
<comment type="similarity">
    <text evidence="12">Belongs to the cytochrome b561 family.</text>
</comment>
<dbReference type="GO" id="GO:0022904">
    <property type="term" value="P:respiratory electron transport chain"/>
    <property type="evidence" value="ECO:0007669"/>
    <property type="project" value="InterPro"/>
</dbReference>
<feature type="transmembrane region" description="Helical" evidence="13">
    <location>
        <begin position="51"/>
        <end position="68"/>
    </location>
</feature>
<dbReference type="AlphaFoldDB" id="E0TEE1"/>
<dbReference type="HOGENOM" id="CLU_050495_0_0_5"/>
<evidence type="ECO:0000256" key="5">
    <source>
        <dbReference type="ARBA" id="ARBA00022617"/>
    </source>
</evidence>
<name>E0TEE1_PARBH</name>
<dbReference type="GO" id="GO:0009055">
    <property type="term" value="F:electron transfer activity"/>
    <property type="evidence" value="ECO:0007669"/>
    <property type="project" value="InterPro"/>
</dbReference>
<dbReference type="GO" id="GO:0046872">
    <property type="term" value="F:metal ion binding"/>
    <property type="evidence" value="ECO:0007669"/>
    <property type="project" value="UniProtKB-KW"/>
</dbReference>
<evidence type="ECO:0000256" key="10">
    <source>
        <dbReference type="ARBA" id="ARBA00023004"/>
    </source>
</evidence>
<feature type="transmembrane region" description="Helical" evidence="13">
    <location>
        <begin position="12"/>
        <end position="31"/>
    </location>
</feature>
<dbReference type="STRING" id="314260.PB2503_09874"/>
<dbReference type="GO" id="GO:0005886">
    <property type="term" value="C:plasma membrane"/>
    <property type="evidence" value="ECO:0007669"/>
    <property type="project" value="UniProtKB-SubCell"/>
</dbReference>
<dbReference type="Gene3D" id="2.40.128.110">
    <property type="entry name" value="Lipid/polyisoprenoid-binding, YceI-like"/>
    <property type="match status" value="1"/>
</dbReference>
<dbReference type="SUPFAM" id="SSF81342">
    <property type="entry name" value="Transmembrane di-heme cytochromes"/>
    <property type="match status" value="1"/>
</dbReference>
<evidence type="ECO:0000256" key="13">
    <source>
        <dbReference type="SAM" id="Phobius"/>
    </source>
</evidence>
<dbReference type="OrthoDB" id="1247465at2"/>
<dbReference type="PANTHER" id="PTHR30529">
    <property type="entry name" value="CYTOCHROME B561"/>
    <property type="match status" value="1"/>
</dbReference>
<keyword evidence="11 13" id="KW-0472">Membrane</keyword>
<dbReference type="Pfam" id="PF04264">
    <property type="entry name" value="YceI"/>
    <property type="match status" value="1"/>
</dbReference>
<feature type="transmembrane region" description="Helical" evidence="13">
    <location>
        <begin position="89"/>
        <end position="109"/>
    </location>
</feature>
<dbReference type="SMART" id="SM00867">
    <property type="entry name" value="YceI"/>
    <property type="match status" value="1"/>
</dbReference>
<comment type="subcellular location">
    <subcellularLocation>
        <location evidence="2">Cell membrane</location>
        <topology evidence="2">Multi-pass membrane protein</topology>
    </subcellularLocation>
</comment>
<dbReference type="InterPro" id="IPR036761">
    <property type="entry name" value="TTHA0802/YceI-like_sf"/>
</dbReference>
<keyword evidence="10" id="KW-0408">Iron</keyword>
<evidence type="ECO:0000256" key="2">
    <source>
        <dbReference type="ARBA" id="ARBA00004651"/>
    </source>
</evidence>
<dbReference type="InterPro" id="IPR007372">
    <property type="entry name" value="Lipid/polyisoprenoid-bd_YceI"/>
</dbReference>
<reference evidence="15 16" key="2">
    <citation type="journal article" date="2011" name="J. Bacteriol.">
        <title>Complete genome sequence of strain HTCC2503T of Parvularcula bermudensis, the type species of the order "Parvularculales" in the class Alphaproteobacteria.</title>
        <authorList>
            <person name="Oh H.M."/>
            <person name="Kang I."/>
            <person name="Vergin K.L."/>
            <person name="Kang D."/>
            <person name="Rhee K.H."/>
            <person name="Giovannoni S.J."/>
            <person name="Cho J.C."/>
        </authorList>
    </citation>
    <scope>NUCLEOTIDE SEQUENCE [LARGE SCALE GENOMIC DNA]</scope>
    <source>
        <strain evidence="16">ATCC BAA-594 / HTCC2503 / KCTC 12087</strain>
    </source>
</reference>
<evidence type="ECO:0000256" key="3">
    <source>
        <dbReference type="ARBA" id="ARBA00022448"/>
    </source>
</evidence>
<keyword evidence="5" id="KW-0349">Heme</keyword>
<dbReference type="KEGG" id="pbr:PB2503_09874"/>
<keyword evidence="4" id="KW-1003">Cell membrane</keyword>
<dbReference type="EMBL" id="CP002156">
    <property type="protein sequence ID" value="ADM10027.1"/>
    <property type="molecule type" value="Genomic_DNA"/>
</dbReference>
<evidence type="ECO:0000259" key="14">
    <source>
        <dbReference type="SMART" id="SM00867"/>
    </source>
</evidence>
<dbReference type="Proteomes" id="UP000001302">
    <property type="component" value="Chromosome"/>
</dbReference>
<protein>
    <recommendedName>
        <fullName evidence="14">Lipid/polyisoprenoid-binding YceI-like domain-containing protein</fullName>
    </recommendedName>
</protein>
<evidence type="ECO:0000313" key="16">
    <source>
        <dbReference type="Proteomes" id="UP000001302"/>
    </source>
</evidence>
<keyword evidence="3" id="KW-0813">Transport</keyword>
<comment type="cofactor">
    <cofactor evidence="1">
        <name>heme b</name>
        <dbReference type="ChEBI" id="CHEBI:60344"/>
    </cofactor>
</comment>
<dbReference type="InterPro" id="IPR052168">
    <property type="entry name" value="Cytochrome_b561_oxidase"/>
</dbReference>
<sequence>MNASLRYTRVARALHWTIAVVIILMFVGGKFMTHLPLGVDLKYIAFQNHKTLGLIVLVLSFVRLWWRLGHPPPPLPDKMARWEREVARITHIVFYGFMIGVPLLGWAMVSADPAGIPTKLFFLIPIPDLPVPEGAGIRAILQNAHGAMATAMIALVVLHVGAALKHHYVSQDGTLLRMLTGRSEVTGRRAVPALTAGLVGVALTYLTVMLVWGNEDDAVTLPPQQDAEMGSGAGPRAGEARGPHAWRVDMAASHVRVAATAYGDEYQAEIPGVYAEIRLDPADPGAVGTIRARLDMTSLEGGSRSVTSELVKPKWFDIEHYPEARFVSETVRSLPSGDYEAEGVLTVKDQSVPLTLPFTLSIEGDRAVAIADVTLNRLDLGLGAPGGGIAEEVAITVHLEADRAN</sequence>
<evidence type="ECO:0000313" key="15">
    <source>
        <dbReference type="EMBL" id="ADM10027.1"/>
    </source>
</evidence>
<dbReference type="Pfam" id="PF01292">
    <property type="entry name" value="Ni_hydr_CYTB"/>
    <property type="match status" value="1"/>
</dbReference>